<feature type="domain" description="DUF6857" evidence="1">
    <location>
        <begin position="1"/>
        <end position="76"/>
    </location>
</feature>
<organism evidence="2">
    <name type="scientific">Tanacetum cinerariifolium</name>
    <name type="common">Dalmatian daisy</name>
    <name type="synonym">Chrysanthemum cinerariifolium</name>
    <dbReference type="NCBI Taxonomy" id="118510"/>
    <lineage>
        <taxon>Eukaryota</taxon>
        <taxon>Viridiplantae</taxon>
        <taxon>Streptophyta</taxon>
        <taxon>Embryophyta</taxon>
        <taxon>Tracheophyta</taxon>
        <taxon>Spermatophyta</taxon>
        <taxon>Magnoliopsida</taxon>
        <taxon>eudicotyledons</taxon>
        <taxon>Gunneridae</taxon>
        <taxon>Pentapetalae</taxon>
        <taxon>asterids</taxon>
        <taxon>campanulids</taxon>
        <taxon>Asterales</taxon>
        <taxon>Asteraceae</taxon>
        <taxon>Asteroideae</taxon>
        <taxon>Anthemideae</taxon>
        <taxon>Anthemidinae</taxon>
        <taxon>Tanacetum</taxon>
    </lineage>
</organism>
<feature type="non-terminal residue" evidence="2">
    <location>
        <position position="1"/>
    </location>
</feature>
<reference evidence="2" key="1">
    <citation type="journal article" date="2019" name="Sci. Rep.">
        <title>Draft genome of Tanacetum cinerariifolium, the natural source of mosquito coil.</title>
        <authorList>
            <person name="Yamashiro T."/>
            <person name="Shiraishi A."/>
            <person name="Satake H."/>
            <person name="Nakayama K."/>
        </authorList>
    </citation>
    <scope>NUCLEOTIDE SEQUENCE</scope>
</reference>
<comment type="caution">
    <text evidence="2">The sequence shown here is derived from an EMBL/GenBank/DDBJ whole genome shotgun (WGS) entry which is preliminary data.</text>
</comment>
<dbReference type="PANTHER" id="PTHR31928">
    <property type="entry name" value="EXPRESSED PROTEIN"/>
    <property type="match status" value="1"/>
</dbReference>
<gene>
    <name evidence="2" type="ORF">Tci_879717</name>
</gene>
<evidence type="ECO:0000259" key="1">
    <source>
        <dbReference type="Pfam" id="PF21647"/>
    </source>
</evidence>
<dbReference type="InterPro" id="IPR010341">
    <property type="entry name" value="DUF936_pln"/>
</dbReference>
<dbReference type="Pfam" id="PF21647">
    <property type="entry name" value="DUF6857"/>
    <property type="match status" value="1"/>
</dbReference>
<dbReference type="InterPro" id="IPR049172">
    <property type="entry name" value="DUF6857_pln"/>
</dbReference>
<evidence type="ECO:0000313" key="2">
    <source>
        <dbReference type="EMBL" id="GFD07748.1"/>
    </source>
</evidence>
<sequence length="79" mass="8792">TYSELRSSAKEDNPQPTIEQFLALHASLNNAHLISESLSKTTQLASSSDNEDIPSKEQLRVSSERYKQATSWVQTAKVV</sequence>
<name>A0A699TEB8_TANCI</name>
<dbReference type="EMBL" id="BKCJ011233535">
    <property type="protein sequence ID" value="GFD07748.1"/>
    <property type="molecule type" value="Genomic_DNA"/>
</dbReference>
<protein>
    <recommendedName>
        <fullName evidence="1">DUF6857 domain-containing protein</fullName>
    </recommendedName>
</protein>
<dbReference type="AlphaFoldDB" id="A0A699TEB8"/>
<proteinExistence type="predicted"/>
<dbReference type="PANTHER" id="PTHR31928:SF4">
    <property type="entry name" value="OS08G0541500 PROTEIN"/>
    <property type="match status" value="1"/>
</dbReference>
<accession>A0A699TEB8</accession>